<evidence type="ECO:0008006" key="3">
    <source>
        <dbReference type="Google" id="ProtNLM"/>
    </source>
</evidence>
<accession>A0A4R0MLG1</accession>
<name>A0A4R0MLG1_9SPHI</name>
<dbReference type="PROSITE" id="PS51257">
    <property type="entry name" value="PROKAR_LIPOPROTEIN"/>
    <property type="match status" value="1"/>
</dbReference>
<reference evidence="1 2" key="1">
    <citation type="submission" date="2019-02" db="EMBL/GenBank/DDBJ databases">
        <title>Pedobacter sp. RP-1-13 sp. nov., isolated from Arctic soil.</title>
        <authorList>
            <person name="Dahal R.H."/>
        </authorList>
    </citation>
    <scope>NUCLEOTIDE SEQUENCE [LARGE SCALE GENOMIC DNA]</scope>
    <source>
        <strain evidence="1 2">RP-1-13</strain>
    </source>
</reference>
<evidence type="ECO:0000313" key="2">
    <source>
        <dbReference type="Proteomes" id="UP000292884"/>
    </source>
</evidence>
<protein>
    <recommendedName>
        <fullName evidence="3">Lipoprotein</fullName>
    </recommendedName>
</protein>
<organism evidence="1 2">
    <name type="scientific">Pedobacter frigiditerrae</name>
    <dbReference type="NCBI Taxonomy" id="2530452"/>
    <lineage>
        <taxon>Bacteria</taxon>
        <taxon>Pseudomonadati</taxon>
        <taxon>Bacteroidota</taxon>
        <taxon>Sphingobacteriia</taxon>
        <taxon>Sphingobacteriales</taxon>
        <taxon>Sphingobacteriaceae</taxon>
        <taxon>Pedobacter</taxon>
    </lineage>
</organism>
<comment type="caution">
    <text evidence="1">The sequence shown here is derived from an EMBL/GenBank/DDBJ whole genome shotgun (WGS) entry which is preliminary data.</text>
</comment>
<dbReference type="Proteomes" id="UP000292884">
    <property type="component" value="Unassembled WGS sequence"/>
</dbReference>
<dbReference type="AlphaFoldDB" id="A0A4R0MLG1"/>
<proteinExistence type="predicted"/>
<keyword evidence="2" id="KW-1185">Reference proteome</keyword>
<gene>
    <name evidence="1" type="ORF">EZ428_21310</name>
</gene>
<dbReference type="EMBL" id="SJSK01000007">
    <property type="protein sequence ID" value="TCC87247.1"/>
    <property type="molecule type" value="Genomic_DNA"/>
</dbReference>
<evidence type="ECO:0000313" key="1">
    <source>
        <dbReference type="EMBL" id="TCC87247.1"/>
    </source>
</evidence>
<sequence length="123" mass="14378">MSKLIITILFFTLISCSTNLKEYEIVGKYEVDKFSYRDKSVLVDDYSTLSLNPDSTFEFQMYNKPKGLTGRWKIVQSKKETLIEFTCANKKMNGRLKGTIISFDYPNDPFNGRYNSILFVRLR</sequence>